<evidence type="ECO:0000256" key="4">
    <source>
        <dbReference type="ARBA" id="ARBA00035287"/>
    </source>
</evidence>
<sequence>MLPLSKEQLQQVRDTGWLREVVFKTEPRVNKMEIAALLRSMYNIEADSINTINYEGKKKRIFDPKGRPKWYRQTDWKKVYVTVKPPKQAAKAADAAQRNAVAAFERERLKSVESGVGRQRYELLPLAVRHALMERRDAARGEQGAARGEQGTAAAAGRGERGRGERGAAAARGGPAGKRQRGRRLGFVQRQDGQGVPETRDT</sequence>
<feature type="compositionally biased region" description="Low complexity" evidence="6">
    <location>
        <begin position="141"/>
        <end position="157"/>
    </location>
</feature>
<dbReference type="OrthoDB" id="275582at2759"/>
<evidence type="ECO:0000313" key="7">
    <source>
        <dbReference type="EMBL" id="KIZ04567.1"/>
    </source>
</evidence>
<reference evidence="7 8" key="1">
    <citation type="journal article" date="2013" name="BMC Genomics">
        <title>Reconstruction of the lipid metabolism for the microalga Monoraphidium neglectum from its genome sequence reveals characteristics suitable for biofuel production.</title>
        <authorList>
            <person name="Bogen C."/>
            <person name="Al-Dilaimi A."/>
            <person name="Albersmeier A."/>
            <person name="Wichmann J."/>
            <person name="Grundmann M."/>
            <person name="Rupp O."/>
            <person name="Lauersen K.J."/>
            <person name="Blifernez-Klassen O."/>
            <person name="Kalinowski J."/>
            <person name="Goesmann A."/>
            <person name="Mussgnug J.H."/>
            <person name="Kruse O."/>
        </authorList>
    </citation>
    <scope>NUCLEOTIDE SEQUENCE [LARGE SCALE GENOMIC DNA]</scope>
    <source>
        <strain evidence="7 8">SAG 48.87</strain>
    </source>
</reference>
<comment type="similarity">
    <text evidence="1">Belongs to the universal ribosomal protein uL23 family.</text>
</comment>
<dbReference type="RefSeq" id="XP_013903586.1">
    <property type="nucleotide sequence ID" value="XM_014048132.1"/>
</dbReference>
<evidence type="ECO:0000256" key="1">
    <source>
        <dbReference type="ARBA" id="ARBA00006700"/>
    </source>
</evidence>
<dbReference type="GO" id="GO:0005762">
    <property type="term" value="C:mitochondrial large ribosomal subunit"/>
    <property type="evidence" value="ECO:0007669"/>
    <property type="project" value="TreeGrafter"/>
</dbReference>
<dbReference type="SUPFAM" id="SSF54189">
    <property type="entry name" value="Ribosomal proteins S24e, L23 and L15e"/>
    <property type="match status" value="1"/>
</dbReference>
<keyword evidence="8" id="KW-1185">Reference proteome</keyword>
<proteinExistence type="inferred from homology"/>
<dbReference type="Pfam" id="PF00276">
    <property type="entry name" value="Ribosomal_L23"/>
    <property type="match status" value="1"/>
</dbReference>
<dbReference type="Gene3D" id="3.30.70.330">
    <property type="match status" value="1"/>
</dbReference>
<dbReference type="InterPro" id="IPR012678">
    <property type="entry name" value="Ribosomal_uL23/eL15/eS24_sf"/>
</dbReference>
<dbReference type="GeneID" id="25736264"/>
<protein>
    <recommendedName>
        <fullName evidence="4">Large ribosomal subunit protein uL23c</fullName>
    </recommendedName>
    <alternativeName>
        <fullName evidence="5">Large ribosomal subunit protein uL23m</fullName>
    </alternativeName>
</protein>
<organism evidence="7 8">
    <name type="scientific">Monoraphidium neglectum</name>
    <dbReference type="NCBI Taxonomy" id="145388"/>
    <lineage>
        <taxon>Eukaryota</taxon>
        <taxon>Viridiplantae</taxon>
        <taxon>Chlorophyta</taxon>
        <taxon>core chlorophytes</taxon>
        <taxon>Chlorophyceae</taxon>
        <taxon>CS clade</taxon>
        <taxon>Sphaeropleales</taxon>
        <taxon>Selenastraceae</taxon>
        <taxon>Monoraphidium</taxon>
    </lineage>
</organism>
<keyword evidence="2 7" id="KW-0689">Ribosomal protein</keyword>
<dbReference type="PANTHER" id="PTHR12059">
    <property type="entry name" value="RIBOSOMAL PROTEIN L23-RELATED"/>
    <property type="match status" value="1"/>
</dbReference>
<evidence type="ECO:0000256" key="5">
    <source>
        <dbReference type="ARBA" id="ARBA00039977"/>
    </source>
</evidence>
<dbReference type="STRING" id="145388.A0A0D2MVP4"/>
<dbReference type="InterPro" id="IPR012677">
    <property type="entry name" value="Nucleotide-bd_a/b_plait_sf"/>
</dbReference>
<evidence type="ECO:0000256" key="3">
    <source>
        <dbReference type="ARBA" id="ARBA00023274"/>
    </source>
</evidence>
<dbReference type="EMBL" id="KK100644">
    <property type="protein sequence ID" value="KIZ04567.1"/>
    <property type="molecule type" value="Genomic_DNA"/>
</dbReference>
<dbReference type="KEGG" id="mng:MNEG_3386"/>
<accession>A0A0D2MVP4</accession>
<evidence type="ECO:0000313" key="8">
    <source>
        <dbReference type="Proteomes" id="UP000054498"/>
    </source>
</evidence>
<dbReference type="AlphaFoldDB" id="A0A0D2MVP4"/>
<keyword evidence="3" id="KW-0687">Ribonucleoprotein</keyword>
<gene>
    <name evidence="7" type="ORF">MNEG_3386</name>
</gene>
<evidence type="ECO:0000256" key="2">
    <source>
        <dbReference type="ARBA" id="ARBA00022980"/>
    </source>
</evidence>
<dbReference type="GO" id="GO:0032543">
    <property type="term" value="P:mitochondrial translation"/>
    <property type="evidence" value="ECO:0007669"/>
    <property type="project" value="TreeGrafter"/>
</dbReference>
<evidence type="ECO:0000256" key="6">
    <source>
        <dbReference type="SAM" id="MobiDB-lite"/>
    </source>
</evidence>
<dbReference type="InterPro" id="IPR013025">
    <property type="entry name" value="Ribosomal_uL23-like"/>
</dbReference>
<feature type="region of interest" description="Disordered" evidence="6">
    <location>
        <begin position="138"/>
        <end position="202"/>
    </location>
</feature>
<dbReference type="GO" id="GO:0003735">
    <property type="term" value="F:structural constituent of ribosome"/>
    <property type="evidence" value="ECO:0007669"/>
    <property type="project" value="InterPro"/>
</dbReference>
<name>A0A0D2MVP4_9CHLO</name>
<dbReference type="Proteomes" id="UP000054498">
    <property type="component" value="Unassembled WGS sequence"/>
</dbReference>
<dbReference type="PANTHER" id="PTHR12059:SF5">
    <property type="entry name" value="LARGE RIBOSOMAL SUBUNIT PROTEIN UL23M"/>
    <property type="match status" value="1"/>
</dbReference>